<protein>
    <submittedName>
        <fullName evidence="1">Uncharacterized protein DUF1064</fullName>
    </submittedName>
</protein>
<dbReference type="EMBL" id="VLKH01000003">
    <property type="protein sequence ID" value="TWH81627.1"/>
    <property type="molecule type" value="Genomic_DNA"/>
</dbReference>
<evidence type="ECO:0000313" key="2">
    <source>
        <dbReference type="Proteomes" id="UP000315343"/>
    </source>
</evidence>
<dbReference type="AlphaFoldDB" id="A0A562JEK3"/>
<dbReference type="Pfam" id="PF06356">
    <property type="entry name" value="DUF1064"/>
    <property type="match status" value="1"/>
</dbReference>
<proteinExistence type="predicted"/>
<keyword evidence="2" id="KW-1185">Reference proteome</keyword>
<reference evidence="1 2" key="1">
    <citation type="submission" date="2019-07" db="EMBL/GenBank/DDBJ databases">
        <title>Genomic Encyclopedia of Type Strains, Phase I: the one thousand microbial genomes (KMG-I) project.</title>
        <authorList>
            <person name="Kyrpides N."/>
        </authorList>
    </citation>
    <scope>NUCLEOTIDE SEQUENCE [LARGE SCALE GENOMIC DNA]</scope>
    <source>
        <strain evidence="1 2">DSM 13558</strain>
    </source>
</reference>
<evidence type="ECO:0000313" key="1">
    <source>
        <dbReference type="EMBL" id="TWH81627.1"/>
    </source>
</evidence>
<dbReference type="Proteomes" id="UP000315343">
    <property type="component" value="Unassembled WGS sequence"/>
</dbReference>
<dbReference type="OrthoDB" id="1853564at2"/>
<sequence>MGWNEKEFYDLMQSRNTKCSKQENWDKDKYNEYAMKSKKTTHSKYRNNKVVIDDITFDSMKEANFYLELKMRVKAKDIKGFELQPKFLLQDSFIKNGEKIRKITYIADFLIYHMNGEKTVVDVKGYETQAFKLKKKLFEAKYSDMKLIII</sequence>
<comment type="caution">
    <text evidence="1">The sequence shown here is derived from an EMBL/GenBank/DDBJ whole genome shotgun (WGS) entry which is preliminary data.</text>
</comment>
<gene>
    <name evidence="1" type="ORF">LY60_01381</name>
</gene>
<name>A0A562JEK3_9FIRM</name>
<accession>A0A562JEK3</accession>
<dbReference type="RefSeq" id="WP_019230035.1">
    <property type="nucleotide sequence ID" value="NZ_DAMBUX010000031.1"/>
</dbReference>
<dbReference type="InterPro" id="IPR009414">
    <property type="entry name" value="DUF1064"/>
</dbReference>
<organism evidence="1 2">
    <name type="scientific">Sedimentibacter saalensis</name>
    <dbReference type="NCBI Taxonomy" id="130788"/>
    <lineage>
        <taxon>Bacteria</taxon>
        <taxon>Bacillati</taxon>
        <taxon>Bacillota</taxon>
        <taxon>Tissierellia</taxon>
        <taxon>Sedimentibacter</taxon>
    </lineage>
</organism>